<evidence type="ECO:0000313" key="8">
    <source>
        <dbReference type="Proteomes" id="UP000463051"/>
    </source>
</evidence>
<dbReference type="RefSeq" id="WP_338115772.1">
    <property type="nucleotide sequence ID" value="NZ_WJXB01000003.1"/>
</dbReference>
<comment type="similarity">
    <text evidence="5">Belongs to the class-II pyridoxal-phosphate-dependent aminotransferase family. MalY/PatB cystathionine beta-lyase subfamily.</text>
</comment>
<dbReference type="GO" id="GO:0030170">
    <property type="term" value="F:pyridoxal phosphate binding"/>
    <property type="evidence" value="ECO:0007669"/>
    <property type="project" value="InterPro"/>
</dbReference>
<evidence type="ECO:0000256" key="3">
    <source>
        <dbReference type="ARBA" id="ARBA00022898"/>
    </source>
</evidence>
<evidence type="ECO:0000313" key="7">
    <source>
        <dbReference type="EMBL" id="MRN53798.1"/>
    </source>
</evidence>
<dbReference type="InterPro" id="IPR051798">
    <property type="entry name" value="Class-II_PLP-Dep_Aminotrans"/>
</dbReference>
<dbReference type="Gene3D" id="3.90.1150.10">
    <property type="entry name" value="Aspartate Aminotransferase, domain 1"/>
    <property type="match status" value="1"/>
</dbReference>
<dbReference type="PANTHER" id="PTHR43525:SF1">
    <property type="entry name" value="PROTEIN MALY"/>
    <property type="match status" value="1"/>
</dbReference>
<dbReference type="Proteomes" id="UP000463051">
    <property type="component" value="Unassembled WGS sequence"/>
</dbReference>
<dbReference type="NCBIfam" id="TIGR04350">
    <property type="entry name" value="C_S_lyase_PatB"/>
    <property type="match status" value="1"/>
</dbReference>
<keyword evidence="8" id="KW-1185">Reference proteome</keyword>
<keyword evidence="4 7" id="KW-0456">Lyase</keyword>
<dbReference type="PANTHER" id="PTHR43525">
    <property type="entry name" value="PROTEIN MALY"/>
    <property type="match status" value="1"/>
</dbReference>
<dbReference type="Pfam" id="PF00155">
    <property type="entry name" value="Aminotran_1_2"/>
    <property type="match status" value="1"/>
</dbReference>
<protein>
    <recommendedName>
        <fullName evidence="2">cysteine-S-conjugate beta-lyase</fullName>
        <ecNumber evidence="2">4.4.1.13</ecNumber>
    </recommendedName>
</protein>
<dbReference type="AlphaFoldDB" id="A0A7X2L237"/>
<keyword evidence="3" id="KW-0663">Pyridoxal phosphate</keyword>
<gene>
    <name evidence="7" type="ORF">GJB61_12440</name>
</gene>
<comment type="caution">
    <text evidence="7">The sequence shown here is derived from an EMBL/GenBank/DDBJ whole genome shotgun (WGS) entry which is preliminary data.</text>
</comment>
<comment type="cofactor">
    <cofactor evidence="1">
        <name>pyridoxal 5'-phosphate</name>
        <dbReference type="ChEBI" id="CHEBI:597326"/>
    </cofactor>
</comment>
<dbReference type="EC" id="4.4.1.13" evidence="2"/>
<feature type="domain" description="Aminotransferase class I/classII large" evidence="6">
    <location>
        <begin position="35"/>
        <end position="380"/>
    </location>
</feature>
<dbReference type="EMBL" id="WJXB01000003">
    <property type="protein sequence ID" value="MRN53798.1"/>
    <property type="molecule type" value="Genomic_DNA"/>
</dbReference>
<dbReference type="Gene3D" id="3.40.640.10">
    <property type="entry name" value="Type I PLP-dependent aspartate aminotransferase-like (Major domain)"/>
    <property type="match status" value="1"/>
</dbReference>
<sequence>MKYDFDQIINRKHTNSAKWDTDNRFDTLPMWVADMDFTTAEPIIKALEERARHGIFGYASIPDAYYEAEVHWWQRRHHFTIHKEWIEVSTGVIPSLSAIVQAFTEAGDQVLIQSPVYNYFNTSITNNGCHVVVNELKHNGDTYEIDFDDFEQKASHEKVKLFILCNPHNPVGRVWSRAELLRLAEICLRHNVVVVSDEIHRDLVYTDNHFIPFASMGEEFLMNSITCTAPSKTFNLAGLKTSNIISANEEFRKKVNRSLNVNEAIEPNVFGIEALIAAYNNGEEWLDQLLVYLAGNRDYIMSFIKGRLPDLRALLPEATYLIWIDCRSLGIPSTELSKKLLEEGQLRINEGLIYGDTGEGFIRINIACPRVLLHKGLERLEQVLKSIHSNLSGIIPVIHRGENHT</sequence>
<dbReference type="InterPro" id="IPR015422">
    <property type="entry name" value="PyrdxlP-dep_Trfase_small"/>
</dbReference>
<evidence type="ECO:0000256" key="5">
    <source>
        <dbReference type="ARBA" id="ARBA00037974"/>
    </source>
</evidence>
<name>A0A7X2L237_9BACL</name>
<proteinExistence type="inferred from homology"/>
<dbReference type="CDD" id="cd00609">
    <property type="entry name" value="AAT_like"/>
    <property type="match status" value="1"/>
</dbReference>
<evidence type="ECO:0000256" key="4">
    <source>
        <dbReference type="ARBA" id="ARBA00023239"/>
    </source>
</evidence>
<accession>A0A7X2L237</accession>
<dbReference type="InterPro" id="IPR015424">
    <property type="entry name" value="PyrdxlP-dep_Trfase"/>
</dbReference>
<dbReference type="InterPro" id="IPR004839">
    <property type="entry name" value="Aminotransferase_I/II_large"/>
</dbReference>
<evidence type="ECO:0000256" key="2">
    <source>
        <dbReference type="ARBA" id="ARBA00012224"/>
    </source>
</evidence>
<evidence type="ECO:0000256" key="1">
    <source>
        <dbReference type="ARBA" id="ARBA00001933"/>
    </source>
</evidence>
<dbReference type="GO" id="GO:0047804">
    <property type="term" value="F:cysteine-S-conjugate beta-lyase activity"/>
    <property type="evidence" value="ECO:0007669"/>
    <property type="project" value="UniProtKB-EC"/>
</dbReference>
<dbReference type="InterPro" id="IPR027619">
    <property type="entry name" value="C-S_lyase_PatB-like"/>
</dbReference>
<evidence type="ECO:0000259" key="6">
    <source>
        <dbReference type="Pfam" id="PF00155"/>
    </source>
</evidence>
<dbReference type="SUPFAM" id="SSF53383">
    <property type="entry name" value="PLP-dependent transferases"/>
    <property type="match status" value="1"/>
</dbReference>
<reference evidence="7 8" key="1">
    <citation type="submission" date="2019-11" db="EMBL/GenBank/DDBJ databases">
        <title>Paenibacillus monticola sp. nov., a novel PGPR strain isolated from mountain sample in China.</title>
        <authorList>
            <person name="Zhao Q."/>
            <person name="Li H.-P."/>
            <person name="Zhang J.-L."/>
        </authorList>
    </citation>
    <scope>NUCLEOTIDE SEQUENCE [LARGE SCALE GENOMIC DNA]</scope>
    <source>
        <strain evidence="7 8">LC-T2</strain>
    </source>
</reference>
<organism evidence="7 8">
    <name type="scientific">Paenibacillus monticola</name>
    <dbReference type="NCBI Taxonomy" id="2666075"/>
    <lineage>
        <taxon>Bacteria</taxon>
        <taxon>Bacillati</taxon>
        <taxon>Bacillota</taxon>
        <taxon>Bacilli</taxon>
        <taxon>Bacillales</taxon>
        <taxon>Paenibacillaceae</taxon>
        <taxon>Paenibacillus</taxon>
    </lineage>
</organism>
<dbReference type="InterPro" id="IPR015421">
    <property type="entry name" value="PyrdxlP-dep_Trfase_major"/>
</dbReference>